<reference evidence="2 3" key="1">
    <citation type="journal article" date="2023" name="Science">
        <title>Elucidation of the pathway for biosynthesis of saponin adjuvants from the soapbark tree.</title>
        <authorList>
            <person name="Reed J."/>
            <person name="Orme A."/>
            <person name="El-Demerdash A."/>
            <person name="Owen C."/>
            <person name="Martin L.B.B."/>
            <person name="Misra R.C."/>
            <person name="Kikuchi S."/>
            <person name="Rejzek M."/>
            <person name="Martin A.C."/>
            <person name="Harkess A."/>
            <person name="Leebens-Mack J."/>
            <person name="Louveau T."/>
            <person name="Stephenson M.J."/>
            <person name="Osbourn A."/>
        </authorList>
    </citation>
    <scope>NUCLEOTIDE SEQUENCE [LARGE SCALE GENOMIC DNA]</scope>
    <source>
        <tissue evidence="2">Leaf</tissue>
    </source>
</reference>
<dbReference type="Proteomes" id="UP001163823">
    <property type="component" value="Chromosome 1"/>
</dbReference>
<evidence type="ECO:0000313" key="2">
    <source>
        <dbReference type="EMBL" id="KAJ7982539.1"/>
    </source>
</evidence>
<keyword evidence="2" id="KW-0675">Receptor</keyword>
<protein>
    <submittedName>
        <fullName evidence="2">Hepatitis A virus cellular receptor 1 like</fullName>
    </submittedName>
</protein>
<dbReference type="AlphaFoldDB" id="A0AAD7VPC8"/>
<organism evidence="2 3">
    <name type="scientific">Quillaja saponaria</name>
    <name type="common">Soap bark tree</name>
    <dbReference type="NCBI Taxonomy" id="32244"/>
    <lineage>
        <taxon>Eukaryota</taxon>
        <taxon>Viridiplantae</taxon>
        <taxon>Streptophyta</taxon>
        <taxon>Embryophyta</taxon>
        <taxon>Tracheophyta</taxon>
        <taxon>Spermatophyta</taxon>
        <taxon>Magnoliopsida</taxon>
        <taxon>eudicotyledons</taxon>
        <taxon>Gunneridae</taxon>
        <taxon>Pentapetalae</taxon>
        <taxon>rosids</taxon>
        <taxon>fabids</taxon>
        <taxon>Fabales</taxon>
        <taxon>Quillajaceae</taxon>
        <taxon>Quillaja</taxon>
    </lineage>
</organism>
<feature type="compositionally biased region" description="Polar residues" evidence="1">
    <location>
        <begin position="97"/>
        <end position="109"/>
    </location>
</feature>
<name>A0AAD7VPC8_QUISA</name>
<accession>A0AAD7VPC8</accession>
<comment type="caution">
    <text evidence="2">The sequence shown here is derived from an EMBL/GenBank/DDBJ whole genome shotgun (WGS) entry which is preliminary data.</text>
</comment>
<dbReference type="EMBL" id="JARAOO010000001">
    <property type="protein sequence ID" value="KAJ7982539.1"/>
    <property type="molecule type" value="Genomic_DNA"/>
</dbReference>
<feature type="region of interest" description="Disordered" evidence="1">
    <location>
        <begin position="96"/>
        <end position="132"/>
    </location>
</feature>
<keyword evidence="3" id="KW-1185">Reference proteome</keyword>
<feature type="compositionally biased region" description="Basic and acidic residues" evidence="1">
    <location>
        <begin position="113"/>
        <end position="124"/>
    </location>
</feature>
<evidence type="ECO:0000256" key="1">
    <source>
        <dbReference type="SAM" id="MobiDB-lite"/>
    </source>
</evidence>
<dbReference type="KEGG" id="qsa:O6P43_001650"/>
<evidence type="ECO:0000313" key="3">
    <source>
        <dbReference type="Proteomes" id="UP001163823"/>
    </source>
</evidence>
<gene>
    <name evidence="2" type="ORF">O6P43_001650</name>
</gene>
<proteinExistence type="predicted"/>
<sequence length="142" mass="16210">MANSIRNEGTGKLKKHLSSSDFRDKARRILMNFGQFVVDSAINNPLKTVTGRKQIYNILQEGLTDHAQPLSQDKKSDKLATDEIHIKIEEVKEDTNNLKQKYKTSTKNVEGSEPPKKKSEEGYKGPELLKNNGRRLFIRSRL</sequence>